<proteinExistence type="predicted"/>
<keyword evidence="2" id="KW-0645">Protease</keyword>
<dbReference type="InterPro" id="IPR009045">
    <property type="entry name" value="Zn_M74/Hedgehog-like"/>
</dbReference>
<accession>A0ABV7D406</accession>
<dbReference type="Pfam" id="PF08291">
    <property type="entry name" value="Peptidase_M15_3"/>
    <property type="match status" value="1"/>
</dbReference>
<name>A0ABV7D406_9PROT</name>
<keyword evidence="3" id="KW-1185">Reference proteome</keyword>
<organism evidence="2 3">
    <name type="scientific">Kordiimonas pumila</name>
    <dbReference type="NCBI Taxonomy" id="2161677"/>
    <lineage>
        <taxon>Bacteria</taxon>
        <taxon>Pseudomonadati</taxon>
        <taxon>Pseudomonadota</taxon>
        <taxon>Alphaproteobacteria</taxon>
        <taxon>Kordiimonadales</taxon>
        <taxon>Kordiimonadaceae</taxon>
        <taxon>Kordiimonas</taxon>
    </lineage>
</organism>
<gene>
    <name evidence="2" type="ORF">ACFOKA_07105</name>
</gene>
<evidence type="ECO:0000313" key="2">
    <source>
        <dbReference type="EMBL" id="MFC3051665.1"/>
    </source>
</evidence>
<evidence type="ECO:0000259" key="1">
    <source>
        <dbReference type="Pfam" id="PF08291"/>
    </source>
</evidence>
<dbReference type="InterPro" id="IPR013230">
    <property type="entry name" value="Peptidase_M15A_C"/>
</dbReference>
<keyword evidence="2" id="KW-0378">Hydrolase</keyword>
<dbReference type="Proteomes" id="UP001595444">
    <property type="component" value="Unassembled WGS sequence"/>
</dbReference>
<protein>
    <submittedName>
        <fullName evidence="2">D-Ala-D-Ala carboxypeptidase family metallohydrolase</fullName>
    </submittedName>
</protein>
<dbReference type="EMBL" id="JBHRSL010000004">
    <property type="protein sequence ID" value="MFC3051665.1"/>
    <property type="molecule type" value="Genomic_DNA"/>
</dbReference>
<reference evidence="3" key="1">
    <citation type="journal article" date="2019" name="Int. J. Syst. Evol. Microbiol.">
        <title>The Global Catalogue of Microorganisms (GCM) 10K type strain sequencing project: providing services to taxonomists for standard genome sequencing and annotation.</title>
        <authorList>
            <consortium name="The Broad Institute Genomics Platform"/>
            <consortium name="The Broad Institute Genome Sequencing Center for Infectious Disease"/>
            <person name="Wu L."/>
            <person name="Ma J."/>
        </authorList>
    </citation>
    <scope>NUCLEOTIDE SEQUENCE [LARGE SCALE GENOMIC DNA]</scope>
    <source>
        <strain evidence="3">KCTC 62164</strain>
    </source>
</reference>
<dbReference type="GO" id="GO:0004180">
    <property type="term" value="F:carboxypeptidase activity"/>
    <property type="evidence" value="ECO:0007669"/>
    <property type="project" value="UniProtKB-KW"/>
</dbReference>
<keyword evidence="2" id="KW-0121">Carboxypeptidase</keyword>
<dbReference type="SUPFAM" id="SSF55166">
    <property type="entry name" value="Hedgehog/DD-peptidase"/>
    <property type="match status" value="1"/>
</dbReference>
<dbReference type="RefSeq" id="WP_228073828.1">
    <property type="nucleotide sequence ID" value="NZ_CP061205.1"/>
</dbReference>
<comment type="caution">
    <text evidence="2">The sequence shown here is derived from an EMBL/GenBank/DDBJ whole genome shotgun (WGS) entry which is preliminary data.</text>
</comment>
<evidence type="ECO:0000313" key="3">
    <source>
        <dbReference type="Proteomes" id="UP001595444"/>
    </source>
</evidence>
<feature type="domain" description="Peptidase M15A C-terminal" evidence="1">
    <location>
        <begin position="24"/>
        <end position="118"/>
    </location>
</feature>
<dbReference type="Gene3D" id="3.30.1380.10">
    <property type="match status" value="1"/>
</dbReference>
<sequence length="192" mass="21509">MSGYRLTGRTGYNMTFDQSEALSPHFTLRELTRSKTAEAQGLYNIPREVSEHANLKALAECVLEPARLLLNAPLIITSGYRCATLNRLIGGARNSQHMLGEAADFIPRGLKVADAAFTLAALDTLPFDQLIYEMRERTGKELQQWVHISHRRMGGNRREVLTFFRSDNGEQQVAQGIKPLEHFVSEAEHNAA</sequence>